<dbReference type="Gene3D" id="2.30.30.40">
    <property type="entry name" value="SH3 Domains"/>
    <property type="match status" value="1"/>
</dbReference>
<feature type="domain" description="SH3" evidence="4">
    <location>
        <begin position="264"/>
        <end position="338"/>
    </location>
</feature>
<feature type="compositionally biased region" description="Low complexity" evidence="3">
    <location>
        <begin position="115"/>
        <end position="125"/>
    </location>
</feature>
<reference evidence="5" key="2">
    <citation type="journal article" date="2023" name="Proc. Natl. Acad. Sci. U.S.A.">
        <title>A global phylogenomic analysis of the shiitake genus Lentinula.</title>
        <authorList>
            <person name="Sierra-Patev S."/>
            <person name="Min B."/>
            <person name="Naranjo-Ortiz M."/>
            <person name="Looney B."/>
            <person name="Konkel Z."/>
            <person name="Slot J.C."/>
            <person name="Sakamoto Y."/>
            <person name="Steenwyk J.L."/>
            <person name="Rokas A."/>
            <person name="Carro J."/>
            <person name="Camarero S."/>
            <person name="Ferreira P."/>
            <person name="Molpeceres G."/>
            <person name="Ruiz-Duenas F.J."/>
            <person name="Serrano A."/>
            <person name="Henrissat B."/>
            <person name="Drula E."/>
            <person name="Hughes K.W."/>
            <person name="Mata J.L."/>
            <person name="Ishikawa N.K."/>
            <person name="Vargas-Isla R."/>
            <person name="Ushijima S."/>
            <person name="Smith C.A."/>
            <person name="Donoghue J."/>
            <person name="Ahrendt S."/>
            <person name="Andreopoulos W."/>
            <person name="He G."/>
            <person name="LaButti K."/>
            <person name="Lipzen A."/>
            <person name="Ng V."/>
            <person name="Riley R."/>
            <person name="Sandor L."/>
            <person name="Barry K."/>
            <person name="Martinez A.T."/>
            <person name="Xiao Y."/>
            <person name="Gibbons J.G."/>
            <person name="Terashima K."/>
            <person name="Grigoriev I.V."/>
            <person name="Hibbett D."/>
        </authorList>
    </citation>
    <scope>NUCLEOTIDE SEQUENCE</scope>
    <source>
        <strain evidence="5">Sp2 HRB7682 ss15</strain>
    </source>
</reference>
<name>A0A9W9A7S6_9AGAR</name>
<dbReference type="PROSITE" id="PS50002">
    <property type="entry name" value="SH3"/>
    <property type="match status" value="1"/>
</dbReference>
<protein>
    <recommendedName>
        <fullName evidence="4">SH3 domain-containing protein</fullName>
    </recommendedName>
</protein>
<evidence type="ECO:0000313" key="6">
    <source>
        <dbReference type="Proteomes" id="UP001150238"/>
    </source>
</evidence>
<dbReference type="InterPro" id="IPR001452">
    <property type="entry name" value="SH3_domain"/>
</dbReference>
<dbReference type="AlphaFoldDB" id="A0A9W9A7S6"/>
<evidence type="ECO:0000256" key="2">
    <source>
        <dbReference type="PROSITE-ProRule" id="PRU00192"/>
    </source>
</evidence>
<organism evidence="5 6">
    <name type="scientific">Lentinula lateritia</name>
    <dbReference type="NCBI Taxonomy" id="40482"/>
    <lineage>
        <taxon>Eukaryota</taxon>
        <taxon>Fungi</taxon>
        <taxon>Dikarya</taxon>
        <taxon>Basidiomycota</taxon>
        <taxon>Agaricomycotina</taxon>
        <taxon>Agaricomycetes</taxon>
        <taxon>Agaricomycetidae</taxon>
        <taxon>Agaricales</taxon>
        <taxon>Marasmiineae</taxon>
        <taxon>Omphalotaceae</taxon>
        <taxon>Lentinula</taxon>
    </lineage>
</organism>
<sequence>MTFNLALRIQRLARYLLVQIPLDPVNYAQKRYRMNFKNFPLPLPSQNRSIYPNLVFRRVAFLVVYRGLLGAPCPSINATALTIGRCLGKHAKRTTSFDSAAHNLSFVPATYSMTSMPMPSSTHPSRGPSDRSSHPLTTSSYRIPLKIRDFAYAASDPRHQGLGEDGRGTLNIPRENRVRVIYQMLLDDAEYQAWKAAAISADQDFQDSDAMDVDEDENEDEEEDTDEDDNRGWNGRWSLPSDDPNYENEEDDDDEEGEEDAGPLSPGLYRALYPFIPEGSREMALNEEQVVRVVGRGGGAGWAVVVVDGVDDKGKRRSSQKERQLALVPESYLEPIALDEDDP</sequence>
<proteinExistence type="predicted"/>
<dbReference type="InterPro" id="IPR036028">
    <property type="entry name" value="SH3-like_dom_sf"/>
</dbReference>
<dbReference type="Proteomes" id="UP001150238">
    <property type="component" value="Unassembled WGS sequence"/>
</dbReference>
<evidence type="ECO:0000256" key="1">
    <source>
        <dbReference type="ARBA" id="ARBA00022443"/>
    </source>
</evidence>
<keyword evidence="1 2" id="KW-0728">SH3 domain</keyword>
<evidence type="ECO:0000313" key="5">
    <source>
        <dbReference type="EMBL" id="KAJ4476465.1"/>
    </source>
</evidence>
<feature type="region of interest" description="Disordered" evidence="3">
    <location>
        <begin position="209"/>
        <end position="269"/>
    </location>
</feature>
<feature type="compositionally biased region" description="Acidic residues" evidence="3">
    <location>
        <begin position="209"/>
        <end position="229"/>
    </location>
</feature>
<evidence type="ECO:0000259" key="4">
    <source>
        <dbReference type="PROSITE" id="PS50002"/>
    </source>
</evidence>
<dbReference type="EMBL" id="JANVFS010000020">
    <property type="protein sequence ID" value="KAJ4476465.1"/>
    <property type="molecule type" value="Genomic_DNA"/>
</dbReference>
<gene>
    <name evidence="5" type="ORF">C8J55DRAFT_517074</name>
</gene>
<dbReference type="SMART" id="SM00326">
    <property type="entry name" value="SH3"/>
    <property type="match status" value="1"/>
</dbReference>
<feature type="region of interest" description="Disordered" evidence="3">
    <location>
        <begin position="115"/>
        <end position="138"/>
    </location>
</feature>
<feature type="compositionally biased region" description="Acidic residues" evidence="3">
    <location>
        <begin position="244"/>
        <end position="261"/>
    </location>
</feature>
<evidence type="ECO:0000256" key="3">
    <source>
        <dbReference type="SAM" id="MobiDB-lite"/>
    </source>
</evidence>
<dbReference type="SUPFAM" id="SSF50044">
    <property type="entry name" value="SH3-domain"/>
    <property type="match status" value="1"/>
</dbReference>
<accession>A0A9W9A7S6</accession>
<comment type="caution">
    <text evidence="5">The sequence shown here is derived from an EMBL/GenBank/DDBJ whole genome shotgun (WGS) entry which is preliminary data.</text>
</comment>
<reference evidence="5" key="1">
    <citation type="submission" date="2022-08" db="EMBL/GenBank/DDBJ databases">
        <authorList>
            <consortium name="DOE Joint Genome Institute"/>
            <person name="Min B."/>
            <person name="Riley R."/>
            <person name="Sierra-Patev S."/>
            <person name="Naranjo-Ortiz M."/>
            <person name="Looney B."/>
            <person name="Konkel Z."/>
            <person name="Slot J.C."/>
            <person name="Sakamoto Y."/>
            <person name="Steenwyk J.L."/>
            <person name="Rokas A."/>
            <person name="Carro J."/>
            <person name="Camarero S."/>
            <person name="Ferreira P."/>
            <person name="Molpeceres G."/>
            <person name="Ruiz-Duenas F.J."/>
            <person name="Serrano A."/>
            <person name="Henrissat B."/>
            <person name="Drula E."/>
            <person name="Hughes K.W."/>
            <person name="Mata J.L."/>
            <person name="Ishikawa N.K."/>
            <person name="Vargas-Isla R."/>
            <person name="Ushijima S."/>
            <person name="Smith C.A."/>
            <person name="Ahrendt S."/>
            <person name="Andreopoulos W."/>
            <person name="He G."/>
            <person name="Labutti K."/>
            <person name="Lipzen A."/>
            <person name="Ng V."/>
            <person name="Sandor L."/>
            <person name="Barry K."/>
            <person name="Martinez A.T."/>
            <person name="Xiao Y."/>
            <person name="Gibbons J.G."/>
            <person name="Terashima K."/>
            <person name="Hibbett D.S."/>
            <person name="Grigoriev I.V."/>
        </authorList>
    </citation>
    <scope>NUCLEOTIDE SEQUENCE</scope>
    <source>
        <strain evidence="5">Sp2 HRB7682 ss15</strain>
    </source>
</reference>